<evidence type="ECO:0000259" key="3">
    <source>
        <dbReference type="PROSITE" id="PS50011"/>
    </source>
</evidence>
<protein>
    <submittedName>
        <fullName evidence="4">HET-domain-containing protein</fullName>
    </submittedName>
</protein>
<dbReference type="EMBL" id="KZ678129">
    <property type="protein sequence ID" value="PSN73725.1"/>
    <property type="molecule type" value="Genomic_DNA"/>
</dbReference>
<accession>A0A2T2P7T0</accession>
<evidence type="ECO:0000256" key="1">
    <source>
        <dbReference type="SAM" id="MobiDB-lite"/>
    </source>
</evidence>
<dbReference type="Pfam" id="PF06985">
    <property type="entry name" value="HET"/>
    <property type="match status" value="1"/>
</dbReference>
<dbReference type="CDD" id="cd00180">
    <property type="entry name" value="PKc"/>
    <property type="match status" value="1"/>
</dbReference>
<dbReference type="OrthoDB" id="4062651at2759"/>
<feature type="signal peptide" evidence="2">
    <location>
        <begin position="1"/>
        <end position="19"/>
    </location>
</feature>
<evidence type="ECO:0000313" key="5">
    <source>
        <dbReference type="Proteomes" id="UP000240883"/>
    </source>
</evidence>
<dbReference type="STRING" id="1448308.A0A2T2P7T0"/>
<name>A0A2T2P7T0_CORCC</name>
<feature type="region of interest" description="Disordered" evidence="1">
    <location>
        <begin position="29"/>
        <end position="72"/>
    </location>
</feature>
<dbReference type="PROSITE" id="PS50011">
    <property type="entry name" value="PROTEIN_KINASE_DOM"/>
    <property type="match status" value="1"/>
</dbReference>
<keyword evidence="2" id="KW-0732">Signal</keyword>
<dbReference type="InterPro" id="IPR010730">
    <property type="entry name" value="HET"/>
</dbReference>
<dbReference type="GO" id="GO:0005524">
    <property type="term" value="F:ATP binding"/>
    <property type="evidence" value="ECO:0007669"/>
    <property type="project" value="InterPro"/>
</dbReference>
<gene>
    <name evidence="4" type="ORF">BS50DRAFT_515256</name>
</gene>
<dbReference type="InterPro" id="IPR011009">
    <property type="entry name" value="Kinase-like_dom_sf"/>
</dbReference>
<dbReference type="SMART" id="SM00220">
    <property type="entry name" value="S_TKc"/>
    <property type="match status" value="1"/>
</dbReference>
<dbReference type="PANTHER" id="PTHR33112:SF10">
    <property type="entry name" value="TOL"/>
    <property type="match status" value="1"/>
</dbReference>
<reference evidence="4 5" key="1">
    <citation type="journal article" date="2018" name="Front. Microbiol.">
        <title>Genome-Wide Analysis of Corynespora cassiicola Leaf Fall Disease Putative Effectors.</title>
        <authorList>
            <person name="Lopez D."/>
            <person name="Ribeiro S."/>
            <person name="Label P."/>
            <person name="Fumanal B."/>
            <person name="Venisse J.S."/>
            <person name="Kohler A."/>
            <person name="de Oliveira R.R."/>
            <person name="Labutti K."/>
            <person name="Lipzen A."/>
            <person name="Lail K."/>
            <person name="Bauer D."/>
            <person name="Ohm R.A."/>
            <person name="Barry K.W."/>
            <person name="Spatafora J."/>
            <person name="Grigoriev I.V."/>
            <person name="Martin F.M."/>
            <person name="Pujade-Renaud V."/>
        </authorList>
    </citation>
    <scope>NUCLEOTIDE SEQUENCE [LARGE SCALE GENOMIC DNA]</scope>
    <source>
        <strain evidence="4 5">Philippines</strain>
    </source>
</reference>
<dbReference type="InterPro" id="IPR000719">
    <property type="entry name" value="Prot_kinase_dom"/>
</dbReference>
<dbReference type="Pfam" id="PF00069">
    <property type="entry name" value="Pkinase"/>
    <property type="match status" value="1"/>
</dbReference>
<organism evidence="4 5">
    <name type="scientific">Corynespora cassiicola Philippines</name>
    <dbReference type="NCBI Taxonomy" id="1448308"/>
    <lineage>
        <taxon>Eukaryota</taxon>
        <taxon>Fungi</taxon>
        <taxon>Dikarya</taxon>
        <taxon>Ascomycota</taxon>
        <taxon>Pezizomycotina</taxon>
        <taxon>Dothideomycetes</taxon>
        <taxon>Pleosporomycetidae</taxon>
        <taxon>Pleosporales</taxon>
        <taxon>Corynesporascaceae</taxon>
        <taxon>Corynespora</taxon>
    </lineage>
</organism>
<sequence>MYSISKIVMSWGSILCCCASFSLKPISDRKRGLGPNTSDADPGIEKRETSHSPSLILDRNTKQNKDLYQSEEEPISPLFRTGTARSVPSLRRVPTARSFSSSLRIFRRNTNDKEEMYSIDEPWPPRNLSSEVIARKMILGRFFSDDLLDDTVRETVVQAMLAEFNFKTDLSILTEFICKHARRVFMILAYSEQMKLAEHFFNHQFHDGMLPVTTVLRDKNSWNVNSLAAEFDSLSIVRSTFSSGIWSYRNANTFCNSDQWYFVIPVFRAGQFRYQFHEESRMPFVDEHFKSQKTSNFSTVEEWRIHRSHLKIGDTIGVPKNEDDHPSVALKELKKVSQSEEDFRKAAETEAQTLEMLIKLNHPHLIKAIAYYTIGKKHFFMFPWAGLGNLRDFWKTDPPKLDQPYLKWVFSQLCGLAEAIKKLHHWDDNKEESWRHGDLKPDNILCFKYTSGIAVPSGPCMLVIADVGLTKKHHAATEDRKNATRTLNGTVMYEPPEAELRSDQPRSRRYDIWSIGCIYLEFIIWLLYGSSELERFRTDLRPTRQFYMIEENRNTSDDTAKLHNMVRKWVEWIKSDPRCPENSALCRLTELIVSKLLVMDDDRILLKPRRQFSWILEQESKAPLDNSAPPSPSIIRTSTKNDFSGLLGGADIIRRANAEDLDIALKKIFKDTESGKANYFKWMDFDVPSRQGPGQFGERLAASDAKSLAVKGESKEQEVRIFLFPLDDNWEYAADTEIARDSLSYDDLQLKLPRKVTPSELCYRCAAFELWRPKFGFLDTPAALRKRAWLCKLCKLLVRHIHDTVTEDNENVQFIRVGSSLACSLRPEQPVVSLYTLPVLGSEISSSGIQHGFPELSSPGSESHVRVLAAWIQSCNDAHDCISGHDSFLPTRVLDVSYAEPHMVRLVCHIQDHEITGKYVALSHRWGSSIQHRKFCTFDDNIEKYRIGIRVGELPKTFQDAVQVTRSLGLQYLWIDSLCIIQDNPEDWDHESKLMEQVFSSAYLTIAATCADGTDDGFLKARPTRYPVTIRKDKNSVYYACDAIDHFHEDVDQGELNMRGWVLQERALSRRTIHFTRNQSYWECGGGVRCETLTMMKNRKAAFLGDANFPHSVESYVKGMKIELFQDLYSRYSNLALSFKADRPIAIRGLEKRLIRTLNTIGGYGVFNIYMHRCLLWKRSGASLTRIPPVREMHGRMRGEIAPSWSWMAYDGGIEYMDIPYGRVAWSEDIISPFHGKGLEDTGVMNSEELPTEVEAPIWHFTDAHSAEIVFDESDRVIENSLQCVIVGTQLGMSYVLIVTLSNKGFYERAGVGILKSTQIPPNQPRRTVRIQ</sequence>
<proteinExistence type="predicted"/>
<evidence type="ECO:0000256" key="2">
    <source>
        <dbReference type="SAM" id="SignalP"/>
    </source>
</evidence>
<dbReference type="PANTHER" id="PTHR33112">
    <property type="entry name" value="DOMAIN PROTEIN, PUTATIVE-RELATED"/>
    <property type="match status" value="1"/>
</dbReference>
<dbReference type="Gene3D" id="1.10.510.10">
    <property type="entry name" value="Transferase(Phosphotransferase) domain 1"/>
    <property type="match status" value="1"/>
</dbReference>
<dbReference type="SUPFAM" id="SSF56112">
    <property type="entry name" value="Protein kinase-like (PK-like)"/>
    <property type="match status" value="1"/>
</dbReference>
<evidence type="ECO:0000313" key="4">
    <source>
        <dbReference type="EMBL" id="PSN73725.1"/>
    </source>
</evidence>
<feature type="domain" description="Protein kinase" evidence="3">
    <location>
        <begin position="261"/>
        <end position="615"/>
    </location>
</feature>
<dbReference type="Proteomes" id="UP000240883">
    <property type="component" value="Unassembled WGS sequence"/>
</dbReference>
<keyword evidence="5" id="KW-1185">Reference proteome</keyword>
<feature type="chain" id="PRO_5015461562" evidence="2">
    <location>
        <begin position="20"/>
        <end position="1332"/>
    </location>
</feature>
<dbReference type="GO" id="GO:0004672">
    <property type="term" value="F:protein kinase activity"/>
    <property type="evidence" value="ECO:0007669"/>
    <property type="project" value="InterPro"/>
</dbReference>